<accession>A0A3P6AY18</accession>
<reference evidence="2" key="1">
    <citation type="submission" date="2018-11" db="EMBL/GenBank/DDBJ databases">
        <authorList>
            <consortium name="Genoscope - CEA"/>
            <person name="William W."/>
        </authorList>
    </citation>
    <scope>NUCLEOTIDE SEQUENCE</scope>
</reference>
<feature type="region of interest" description="Disordered" evidence="1">
    <location>
        <begin position="42"/>
        <end position="75"/>
    </location>
</feature>
<feature type="compositionally biased region" description="Polar residues" evidence="1">
    <location>
        <begin position="9"/>
        <end position="22"/>
    </location>
</feature>
<sequence length="75" mass="8433">MAMKRNGKSHVSSDSMNNSCPSRMSLGPHEAQLRFRLIHFRGGSEPGEEDTDWPRNAPHRRTGNCYSRIHPTGAN</sequence>
<evidence type="ECO:0000313" key="2">
    <source>
        <dbReference type="EMBL" id="VDC93779.1"/>
    </source>
</evidence>
<feature type="region of interest" description="Disordered" evidence="1">
    <location>
        <begin position="1"/>
        <end position="28"/>
    </location>
</feature>
<organism evidence="2">
    <name type="scientific">Brassica oleracea</name>
    <name type="common">Wild cabbage</name>
    <dbReference type="NCBI Taxonomy" id="3712"/>
    <lineage>
        <taxon>Eukaryota</taxon>
        <taxon>Viridiplantae</taxon>
        <taxon>Streptophyta</taxon>
        <taxon>Embryophyta</taxon>
        <taxon>Tracheophyta</taxon>
        <taxon>Spermatophyta</taxon>
        <taxon>Magnoliopsida</taxon>
        <taxon>eudicotyledons</taxon>
        <taxon>Gunneridae</taxon>
        <taxon>Pentapetalae</taxon>
        <taxon>rosids</taxon>
        <taxon>malvids</taxon>
        <taxon>Brassicales</taxon>
        <taxon>Brassicaceae</taxon>
        <taxon>Brassiceae</taxon>
        <taxon>Brassica</taxon>
    </lineage>
</organism>
<dbReference type="AlphaFoldDB" id="A0A3P6AY18"/>
<protein>
    <submittedName>
        <fullName evidence="2">Uncharacterized protein</fullName>
    </submittedName>
</protein>
<dbReference type="EMBL" id="LR031872">
    <property type="protein sequence ID" value="VDC93779.1"/>
    <property type="molecule type" value="Genomic_DNA"/>
</dbReference>
<gene>
    <name evidence="2" type="ORF">BOLC3T17121H</name>
</gene>
<evidence type="ECO:0000256" key="1">
    <source>
        <dbReference type="SAM" id="MobiDB-lite"/>
    </source>
</evidence>
<proteinExistence type="predicted"/>
<name>A0A3P6AY18_BRAOL</name>